<sequence length="825" mass="93793">MLMKDGYGIYTIEEKKKAAYALNLCTVSVSQILHYNDINVLEQEYTAILNNLNLEQIPKDEALLNVLKQILDVITYFRISEGDQKMVDLEYQHRIKTAIWSAIPSVGVIFATSNPIALGLTLATQVGTGYMNYRRNRAEYQLGKEKAEWQLKRAAIDQLNGLSKELFETSWRLAGEYEFPDEYRLTDQQIHEYDEFLLEENSIKRFNKLYSLKNKFDVYPPFWYQLGSTANSIYRNNSFGLDAQCKDEYRRHAINAFEKYHELNRFSILRHDILTSSWALEYIDLLDLSLDDEKQKAHELVKLAEEYSGNANDILELCAYAYLKINDRKNAARLFNILVNNDYNLAVNAKILSAIYIQSSRDKNTREDALRAYKMLTLIVDPQYILPMPSLNIDLQSWMPAWEEQPIEEQTTPPPGEDYSELKALISSRHKILEQDSKTKEALENFLKNYASKVAEKSIIGMIQSPIVLFTTWGIHFISGNQGVGIAYNNIDFCKTTVTRTKNGTPHGTYLCTKGKNAQYHLDIDNPENFLELLQTASKLPAAPTDTIEAIQNMPQAVKLTYSKLLVLFSQQCELDWVETIRFAHDLQMDEKNFESFMVYAHGSHVDDELSSLITELKSLSPYPNEESIAYALIQSMVALIQFSSGRCQDLTVRETNYIDQIAGMIGINKEMVDKFIPVCQIPYRILRQDITEKEISKLGQGLSTVAAGVGVPIITVLGASFLYANVWWFMFIPGIGTVIAASVLGIAAVTKLFGARKKGAERMSKSKSEQLSTAKKSYLSLYKKANALPVENFSSLVLKAAAKTDPSIEEYIRIQASMAYPYNK</sequence>
<proteinExistence type="predicted"/>
<gene>
    <name evidence="2" type="ORF">HMPREF1526_01769</name>
</gene>
<keyword evidence="1" id="KW-0472">Membrane</keyword>
<keyword evidence="1" id="KW-0812">Transmembrane</keyword>
<feature type="transmembrane region" description="Helical" evidence="1">
    <location>
        <begin position="703"/>
        <end position="725"/>
    </location>
</feature>
<dbReference type="PATRIC" id="fig|1203606.4.peg.1721"/>
<evidence type="ECO:0000313" key="3">
    <source>
        <dbReference type="Proteomes" id="UP000013981"/>
    </source>
</evidence>
<accession>R8W1I8</accession>
<dbReference type="HOGENOM" id="CLU_343127_0_0_9"/>
<evidence type="ECO:0000256" key="1">
    <source>
        <dbReference type="SAM" id="Phobius"/>
    </source>
</evidence>
<reference evidence="2 3" key="1">
    <citation type="submission" date="2013-01" db="EMBL/GenBank/DDBJ databases">
        <title>The Genome Sequence of Butyricicoccus pullicaecorum 1.2.</title>
        <authorList>
            <consortium name="The Broad Institute Genome Sequencing Platform"/>
            <person name="Earl A."/>
            <person name="Ward D."/>
            <person name="Feldgarden M."/>
            <person name="Gevers D."/>
            <person name="Van Immerseel F."/>
            <person name="Eeckhaut V."/>
            <person name="Walker B."/>
            <person name="Young S.K."/>
            <person name="Zeng Q."/>
            <person name="Gargeya S."/>
            <person name="Fitzgerald M."/>
            <person name="Haas B."/>
            <person name="Abouelleil A."/>
            <person name="Alvarado L."/>
            <person name="Arachchi H.M."/>
            <person name="Berlin A.M."/>
            <person name="Chapman S.B."/>
            <person name="Dewar J."/>
            <person name="Goldberg J."/>
            <person name="Griggs A."/>
            <person name="Gujja S."/>
            <person name="Hansen M."/>
            <person name="Howarth C."/>
            <person name="Imamovic A."/>
            <person name="Larimer J."/>
            <person name="McCowan C."/>
            <person name="Murphy C."/>
            <person name="Neiman D."/>
            <person name="Pearson M."/>
            <person name="Priest M."/>
            <person name="Roberts A."/>
            <person name="Saif S."/>
            <person name="Shea T."/>
            <person name="Sisk P."/>
            <person name="Sykes S."/>
            <person name="Wortman J."/>
            <person name="Nusbaum C."/>
            <person name="Birren B."/>
        </authorList>
    </citation>
    <scope>NUCLEOTIDE SEQUENCE [LARGE SCALE GENOMIC DNA]</scope>
    <source>
        <strain evidence="2 3">1.2</strain>
    </source>
</reference>
<keyword evidence="1" id="KW-1133">Transmembrane helix</keyword>
<evidence type="ECO:0000313" key="2">
    <source>
        <dbReference type="EMBL" id="EOQ38728.1"/>
    </source>
</evidence>
<feature type="transmembrane region" description="Helical" evidence="1">
    <location>
        <begin position="731"/>
        <end position="754"/>
    </location>
</feature>
<name>R8W1I8_9FIRM</name>
<organism evidence="2 3">
    <name type="scientific">Butyricicoccus pullicaecorum 1.2</name>
    <dbReference type="NCBI Taxonomy" id="1203606"/>
    <lineage>
        <taxon>Bacteria</taxon>
        <taxon>Bacillati</taxon>
        <taxon>Bacillota</taxon>
        <taxon>Clostridia</taxon>
        <taxon>Eubacteriales</taxon>
        <taxon>Butyricicoccaceae</taxon>
        <taxon>Butyricicoccus</taxon>
    </lineage>
</organism>
<keyword evidence="3" id="KW-1185">Reference proteome</keyword>
<comment type="caution">
    <text evidence="2">The sequence shown here is derived from an EMBL/GenBank/DDBJ whole genome shotgun (WGS) entry which is preliminary data.</text>
</comment>
<dbReference type="Proteomes" id="UP000013981">
    <property type="component" value="Unassembled WGS sequence"/>
</dbReference>
<dbReference type="EMBL" id="AQOB01000004">
    <property type="protein sequence ID" value="EOQ38728.1"/>
    <property type="molecule type" value="Genomic_DNA"/>
</dbReference>
<dbReference type="AlphaFoldDB" id="R8W1I8"/>
<protein>
    <submittedName>
        <fullName evidence="2">Uncharacterized protein</fullName>
    </submittedName>
</protein>
<dbReference type="eggNOG" id="COG0790">
    <property type="taxonomic scope" value="Bacteria"/>
</dbReference>